<name>A0ABT5Z9B2_9ACTN</name>
<accession>A0ABT5Z9B2</accession>
<evidence type="ECO:0000313" key="2">
    <source>
        <dbReference type="Proteomes" id="UP001220022"/>
    </source>
</evidence>
<comment type="caution">
    <text evidence="1">The sequence shown here is derived from an EMBL/GenBank/DDBJ whole genome shotgun (WGS) entry which is preliminary data.</text>
</comment>
<dbReference type="RefSeq" id="WP_275821021.1">
    <property type="nucleotide sequence ID" value="NZ_BAAANM010000033.1"/>
</dbReference>
<evidence type="ECO:0000313" key="1">
    <source>
        <dbReference type="EMBL" id="MDF2260425.1"/>
    </source>
</evidence>
<dbReference type="Proteomes" id="UP001220022">
    <property type="component" value="Unassembled WGS sequence"/>
</dbReference>
<organism evidence="1 2">
    <name type="scientific">Streptantibioticus ferralitis</name>
    <dbReference type="NCBI Taxonomy" id="236510"/>
    <lineage>
        <taxon>Bacteria</taxon>
        <taxon>Bacillati</taxon>
        <taxon>Actinomycetota</taxon>
        <taxon>Actinomycetes</taxon>
        <taxon>Kitasatosporales</taxon>
        <taxon>Streptomycetaceae</taxon>
        <taxon>Streptantibioticus</taxon>
    </lineage>
</organism>
<proteinExistence type="predicted"/>
<sequence>MTEIVIHCIPESGTDPSGTAAELEAYLRDTGGAEPLLVEVEQPQIGLAEVMAIIQLTSAAIDLTQRLIDFLQTRRDKAKDIEIEMDGKRIPIQDLTNDQRKRLNEALA</sequence>
<protein>
    <submittedName>
        <fullName evidence="1">Uncharacterized protein</fullName>
    </submittedName>
</protein>
<reference evidence="1 2" key="1">
    <citation type="submission" date="2023-03" db="EMBL/GenBank/DDBJ databases">
        <title>Draft genome sequence of type strain Streptomyces ferralitis JCM 14344.</title>
        <authorList>
            <person name="Klaysubun C."/>
            <person name="Duangmal K."/>
        </authorList>
    </citation>
    <scope>NUCLEOTIDE SEQUENCE [LARGE SCALE GENOMIC DNA]</scope>
    <source>
        <strain evidence="1 2">JCM 14344</strain>
    </source>
</reference>
<keyword evidence="2" id="KW-1185">Reference proteome</keyword>
<gene>
    <name evidence="1" type="ORF">P2L57_33365</name>
</gene>
<dbReference type="EMBL" id="JARHTQ010000034">
    <property type="protein sequence ID" value="MDF2260425.1"/>
    <property type="molecule type" value="Genomic_DNA"/>
</dbReference>